<proteinExistence type="inferred from homology"/>
<comment type="similarity">
    <text evidence="1">Belongs to the short-chain dehydrogenases/reductases (SDR) family.</text>
</comment>
<dbReference type="Proteomes" id="UP000594435">
    <property type="component" value="Chromosome 1"/>
</dbReference>
<dbReference type="InterPro" id="IPR002347">
    <property type="entry name" value="SDR_fam"/>
</dbReference>
<dbReference type="AlphaFoldDB" id="A0AAJ4IEB1"/>
<dbReference type="NCBIfam" id="NF005489">
    <property type="entry name" value="PRK07102.1"/>
    <property type="match status" value="1"/>
</dbReference>
<dbReference type="EMBL" id="CP065217">
    <property type="protein sequence ID" value="QPL55067.1"/>
    <property type="molecule type" value="Genomic_DNA"/>
</dbReference>
<dbReference type="InterPro" id="IPR036291">
    <property type="entry name" value="NAD(P)-bd_dom_sf"/>
</dbReference>
<protein>
    <submittedName>
        <fullName evidence="3">SDR family oxidoreductase</fullName>
    </submittedName>
</protein>
<dbReference type="Pfam" id="PF00106">
    <property type="entry name" value="adh_short"/>
    <property type="match status" value="1"/>
</dbReference>
<dbReference type="SUPFAM" id="SSF51735">
    <property type="entry name" value="NAD(P)-binding Rossmann-fold domains"/>
    <property type="match status" value="1"/>
</dbReference>
<evidence type="ECO:0000313" key="3">
    <source>
        <dbReference type="EMBL" id="QPL55067.1"/>
    </source>
</evidence>
<evidence type="ECO:0000256" key="2">
    <source>
        <dbReference type="ARBA" id="ARBA00023002"/>
    </source>
</evidence>
<dbReference type="PANTHER" id="PTHR44196">
    <property type="entry name" value="DEHYDROGENASE/REDUCTASE SDR FAMILY MEMBER 7B"/>
    <property type="match status" value="1"/>
</dbReference>
<dbReference type="GO" id="GO:0016020">
    <property type="term" value="C:membrane"/>
    <property type="evidence" value="ECO:0007669"/>
    <property type="project" value="TreeGrafter"/>
</dbReference>
<keyword evidence="2" id="KW-0560">Oxidoreductase</keyword>
<sequence>MMNVVIFGATSAIAEEIAKCYVSKAEHIILLARNEDKLEMIANDLKVRGANAVSTLYFSALEYTQHIELVNEVFSMADKIDVCVIAHGSLPSQEACQNDVEITLKEIAINGTSVISLLTLLANRFEKQGSGSIVVISSVAGDRGRQSNYVYGAAKGMVSTFLQGLAQRLSKNDVHILDIKPGFVDTPMTELFVKGILWSKPSQVAKTIVKRIDCRSRRNYVPGFWQLIMFVIKVIPQSIFNKIKL</sequence>
<dbReference type="PANTHER" id="PTHR44196:SF3">
    <property type="entry name" value="SHORT CHAIN DEHYDROGENASE FAMILY PROTEIN"/>
    <property type="match status" value="1"/>
</dbReference>
<accession>A0AAJ4IEB1</accession>
<name>A0AAJ4IEB1_9VIBR</name>
<dbReference type="PRINTS" id="PR00081">
    <property type="entry name" value="GDHRDH"/>
</dbReference>
<gene>
    <name evidence="3" type="ORF">I3X05_01035</name>
</gene>
<reference evidence="3 4" key="1">
    <citation type="submission" date="2020-11" db="EMBL/GenBank/DDBJ databases">
        <title>Complete and Circularized Genome Assembly of a human isolate of Vibrio navarrensis biotype pommerensis with MiSeq and MinION Sequence Data.</title>
        <authorList>
            <person name="Schwartz K."/>
            <person name="Borowiak M."/>
            <person name="Deneke C."/>
            <person name="Balau V."/>
            <person name="Metelmann C."/>
            <person name="Strauch E."/>
        </authorList>
    </citation>
    <scope>NUCLEOTIDE SEQUENCE [LARGE SCALE GENOMIC DNA]</scope>
    <source>
        <strain evidence="3 4">20-VB00237</strain>
    </source>
</reference>
<evidence type="ECO:0000313" key="4">
    <source>
        <dbReference type="Proteomes" id="UP000594435"/>
    </source>
</evidence>
<evidence type="ECO:0000256" key="1">
    <source>
        <dbReference type="ARBA" id="ARBA00006484"/>
    </source>
</evidence>
<organism evidence="3 4">
    <name type="scientific">Vibrio navarrensis</name>
    <dbReference type="NCBI Taxonomy" id="29495"/>
    <lineage>
        <taxon>Bacteria</taxon>
        <taxon>Pseudomonadati</taxon>
        <taxon>Pseudomonadota</taxon>
        <taxon>Gammaproteobacteria</taxon>
        <taxon>Vibrionales</taxon>
        <taxon>Vibrionaceae</taxon>
        <taxon>Vibrio</taxon>
    </lineage>
</organism>
<dbReference type="Gene3D" id="3.40.50.720">
    <property type="entry name" value="NAD(P)-binding Rossmann-like Domain"/>
    <property type="match status" value="1"/>
</dbReference>
<dbReference type="GO" id="GO:0016491">
    <property type="term" value="F:oxidoreductase activity"/>
    <property type="evidence" value="ECO:0007669"/>
    <property type="project" value="UniProtKB-KW"/>
</dbReference>